<comment type="caution">
    <text evidence="3">The sequence shown here is derived from an EMBL/GenBank/DDBJ whole genome shotgun (WGS) entry which is preliminary data.</text>
</comment>
<reference evidence="3 4" key="1">
    <citation type="submission" date="2019-03" db="EMBL/GenBank/DDBJ databases">
        <title>Genomic Encyclopedia of Type Strains, Phase IV (KMG-IV): sequencing the most valuable type-strain genomes for metagenomic binning, comparative biology and taxonomic classification.</title>
        <authorList>
            <person name="Goeker M."/>
        </authorList>
    </citation>
    <scope>NUCLEOTIDE SEQUENCE [LARGE SCALE GENOMIC DNA]</scope>
    <source>
        <strain evidence="3 4">DSM 19377</strain>
    </source>
</reference>
<dbReference type="OrthoDB" id="2973041at2"/>
<dbReference type="RefSeq" id="WP_132746196.1">
    <property type="nucleotide sequence ID" value="NZ_SLXK01000014.1"/>
</dbReference>
<keyword evidence="4" id="KW-1185">Reference proteome</keyword>
<evidence type="ECO:0000256" key="2">
    <source>
        <dbReference type="SAM" id="Phobius"/>
    </source>
</evidence>
<keyword evidence="2" id="KW-0812">Transmembrane</keyword>
<feature type="transmembrane region" description="Helical" evidence="2">
    <location>
        <begin position="6"/>
        <end position="23"/>
    </location>
</feature>
<proteinExistence type="predicted"/>
<gene>
    <name evidence="3" type="ORF">EV207_11413</name>
</gene>
<dbReference type="AlphaFoldDB" id="A0A4R2P4L7"/>
<feature type="coiled-coil region" evidence="1">
    <location>
        <begin position="49"/>
        <end position="76"/>
    </location>
</feature>
<dbReference type="Proteomes" id="UP000295416">
    <property type="component" value="Unassembled WGS sequence"/>
</dbReference>
<name>A0A4R2P4L7_9BACL</name>
<sequence length="100" mass="11468">MEWTLLLLFVCPLMMMVCMKVMLSKHKNNKDKGDPAQSEVQNQQFQPDLQALHIRIADLTEQNENLREELEIFKSDQSKSSIISMEGDKNKGADSKVEIS</sequence>
<keyword evidence="1" id="KW-0175">Coiled coil</keyword>
<organism evidence="3 4">
    <name type="scientific">Scopulibacillus darangshiensis</name>
    <dbReference type="NCBI Taxonomy" id="442528"/>
    <lineage>
        <taxon>Bacteria</taxon>
        <taxon>Bacillati</taxon>
        <taxon>Bacillota</taxon>
        <taxon>Bacilli</taxon>
        <taxon>Bacillales</taxon>
        <taxon>Sporolactobacillaceae</taxon>
        <taxon>Scopulibacillus</taxon>
    </lineage>
</organism>
<evidence type="ECO:0000313" key="4">
    <source>
        <dbReference type="Proteomes" id="UP000295416"/>
    </source>
</evidence>
<evidence type="ECO:0000313" key="3">
    <source>
        <dbReference type="EMBL" id="TCP28891.1"/>
    </source>
</evidence>
<evidence type="ECO:0000256" key="1">
    <source>
        <dbReference type="SAM" id="Coils"/>
    </source>
</evidence>
<accession>A0A4R2P4L7</accession>
<keyword evidence="2" id="KW-0472">Membrane</keyword>
<keyword evidence="2" id="KW-1133">Transmembrane helix</keyword>
<dbReference type="EMBL" id="SLXK01000014">
    <property type="protein sequence ID" value="TCP28891.1"/>
    <property type="molecule type" value="Genomic_DNA"/>
</dbReference>
<protein>
    <submittedName>
        <fullName evidence="3">DUF2933 family protein</fullName>
    </submittedName>
</protein>